<dbReference type="CDD" id="cd06171">
    <property type="entry name" value="Sigma70_r4"/>
    <property type="match status" value="1"/>
</dbReference>
<keyword evidence="3" id="KW-0731">Sigma factor</keyword>
<dbReference type="InterPro" id="IPR013324">
    <property type="entry name" value="RNA_pol_sigma_r3/r4-like"/>
</dbReference>
<dbReference type="NCBIfam" id="TIGR02937">
    <property type="entry name" value="sigma70-ECF"/>
    <property type="match status" value="1"/>
</dbReference>
<reference evidence="8 9" key="1">
    <citation type="submission" date="2019-07" db="EMBL/GenBank/DDBJ databases">
        <title>Draft genome for Aliikangiella sp. M105.</title>
        <authorList>
            <person name="Wang G."/>
        </authorList>
    </citation>
    <scope>NUCLEOTIDE SEQUENCE [LARGE SCALE GENOMIC DNA]</scope>
    <source>
        <strain evidence="8 9">M105</strain>
    </source>
</reference>
<keyword evidence="5" id="KW-0804">Transcription</keyword>
<dbReference type="Pfam" id="PF08281">
    <property type="entry name" value="Sigma70_r4_2"/>
    <property type="match status" value="1"/>
</dbReference>
<comment type="caution">
    <text evidence="8">The sequence shown here is derived from an EMBL/GenBank/DDBJ whole genome shotgun (WGS) entry which is preliminary data.</text>
</comment>
<evidence type="ECO:0000256" key="4">
    <source>
        <dbReference type="ARBA" id="ARBA00023125"/>
    </source>
</evidence>
<dbReference type="AlphaFoldDB" id="A0A545UH55"/>
<protein>
    <submittedName>
        <fullName evidence="8">Sigma-70 family RNA polymerase sigma factor</fullName>
    </submittedName>
</protein>
<keyword evidence="2" id="KW-0805">Transcription regulation</keyword>
<evidence type="ECO:0000256" key="2">
    <source>
        <dbReference type="ARBA" id="ARBA00023015"/>
    </source>
</evidence>
<dbReference type="InterPro" id="IPR013249">
    <property type="entry name" value="RNA_pol_sigma70_r4_t2"/>
</dbReference>
<dbReference type="InterPro" id="IPR036388">
    <property type="entry name" value="WH-like_DNA-bd_sf"/>
</dbReference>
<dbReference type="InterPro" id="IPR013325">
    <property type="entry name" value="RNA_pol_sigma_r2"/>
</dbReference>
<dbReference type="PANTHER" id="PTHR43133:SF8">
    <property type="entry name" value="RNA POLYMERASE SIGMA FACTOR HI_1459-RELATED"/>
    <property type="match status" value="1"/>
</dbReference>
<dbReference type="Gene3D" id="1.10.10.10">
    <property type="entry name" value="Winged helix-like DNA-binding domain superfamily/Winged helix DNA-binding domain"/>
    <property type="match status" value="1"/>
</dbReference>
<proteinExistence type="inferred from homology"/>
<dbReference type="PANTHER" id="PTHR43133">
    <property type="entry name" value="RNA POLYMERASE ECF-TYPE SIGMA FACTO"/>
    <property type="match status" value="1"/>
</dbReference>
<dbReference type="OrthoDB" id="9782108at2"/>
<dbReference type="GO" id="GO:0016987">
    <property type="term" value="F:sigma factor activity"/>
    <property type="evidence" value="ECO:0007669"/>
    <property type="project" value="UniProtKB-KW"/>
</dbReference>
<dbReference type="InterPro" id="IPR014284">
    <property type="entry name" value="RNA_pol_sigma-70_dom"/>
</dbReference>
<evidence type="ECO:0000313" key="8">
    <source>
        <dbReference type="EMBL" id="TQV88799.1"/>
    </source>
</evidence>
<sequence>MLLSVNGYESDSCIAKSDKLKFTSAMQKSLSDEQLMLHYAKGDASAFEQLYARHKGGLYRYCLRQLNNQARAEECFQDIWMKLVNSRVNYQPKALFTTYLYRIAQNHIIDIIRKEKKLSQETELEEEFHSSLVGDNRTDIADELIEKRQFQQLRQQIEQLPMEQKTAVLLKMDAGLSLEDISNVLNCGRETVKSRLRYATARLKNLLGE</sequence>
<dbReference type="SUPFAM" id="SSF88946">
    <property type="entry name" value="Sigma2 domain of RNA polymerase sigma factors"/>
    <property type="match status" value="1"/>
</dbReference>
<evidence type="ECO:0000259" key="7">
    <source>
        <dbReference type="Pfam" id="PF08281"/>
    </source>
</evidence>
<dbReference type="SUPFAM" id="SSF88659">
    <property type="entry name" value="Sigma3 and sigma4 domains of RNA polymerase sigma factors"/>
    <property type="match status" value="1"/>
</dbReference>
<evidence type="ECO:0000259" key="6">
    <source>
        <dbReference type="Pfam" id="PF04542"/>
    </source>
</evidence>
<dbReference type="RefSeq" id="WP_142892280.1">
    <property type="nucleotide sequence ID" value="NZ_ML660161.1"/>
</dbReference>
<feature type="domain" description="RNA polymerase sigma-70 region 2" evidence="6">
    <location>
        <begin position="50"/>
        <end position="117"/>
    </location>
</feature>
<evidence type="ECO:0000313" key="9">
    <source>
        <dbReference type="Proteomes" id="UP000315439"/>
    </source>
</evidence>
<keyword evidence="9" id="KW-1185">Reference proteome</keyword>
<name>A0A545UH55_9GAMM</name>
<dbReference type="Gene3D" id="1.10.1740.10">
    <property type="match status" value="1"/>
</dbReference>
<accession>A0A545UH55</accession>
<dbReference type="GO" id="GO:0006352">
    <property type="term" value="P:DNA-templated transcription initiation"/>
    <property type="evidence" value="ECO:0007669"/>
    <property type="project" value="InterPro"/>
</dbReference>
<feature type="domain" description="RNA polymerase sigma factor 70 region 4 type 2" evidence="7">
    <location>
        <begin position="151"/>
        <end position="199"/>
    </location>
</feature>
<dbReference type="EMBL" id="VIKS01000003">
    <property type="protein sequence ID" value="TQV88799.1"/>
    <property type="molecule type" value="Genomic_DNA"/>
</dbReference>
<evidence type="ECO:0000256" key="3">
    <source>
        <dbReference type="ARBA" id="ARBA00023082"/>
    </source>
</evidence>
<evidence type="ECO:0000256" key="1">
    <source>
        <dbReference type="ARBA" id="ARBA00010641"/>
    </source>
</evidence>
<organism evidence="8 9">
    <name type="scientific">Aliikangiella coralliicola</name>
    <dbReference type="NCBI Taxonomy" id="2592383"/>
    <lineage>
        <taxon>Bacteria</taxon>
        <taxon>Pseudomonadati</taxon>
        <taxon>Pseudomonadota</taxon>
        <taxon>Gammaproteobacteria</taxon>
        <taxon>Oceanospirillales</taxon>
        <taxon>Pleioneaceae</taxon>
        <taxon>Aliikangiella</taxon>
    </lineage>
</organism>
<dbReference type="InterPro" id="IPR007627">
    <property type="entry name" value="RNA_pol_sigma70_r2"/>
</dbReference>
<evidence type="ECO:0000256" key="5">
    <source>
        <dbReference type="ARBA" id="ARBA00023163"/>
    </source>
</evidence>
<keyword evidence="4" id="KW-0238">DNA-binding</keyword>
<dbReference type="GO" id="GO:0003677">
    <property type="term" value="F:DNA binding"/>
    <property type="evidence" value="ECO:0007669"/>
    <property type="project" value="UniProtKB-KW"/>
</dbReference>
<gene>
    <name evidence="8" type="ORF">FLL46_04505</name>
</gene>
<dbReference type="Pfam" id="PF04542">
    <property type="entry name" value="Sigma70_r2"/>
    <property type="match status" value="1"/>
</dbReference>
<dbReference type="Proteomes" id="UP000315439">
    <property type="component" value="Unassembled WGS sequence"/>
</dbReference>
<dbReference type="InterPro" id="IPR039425">
    <property type="entry name" value="RNA_pol_sigma-70-like"/>
</dbReference>
<comment type="similarity">
    <text evidence="1">Belongs to the sigma-70 factor family. ECF subfamily.</text>
</comment>